<comment type="subcellular location">
    <subcellularLocation>
        <location evidence="1">Membrane</location>
        <topology evidence="1">Multi-pass membrane protein</topology>
    </subcellularLocation>
</comment>
<dbReference type="STRING" id="739143.SAMN05216297_111157"/>
<sequence>MNLRELSIGKDKLKTLLGYFILIDLLLLPYFQLVIMPISLPIVFFLFISNDIKIKNDLDFKLIIAFSFGVLISVIFSLLARDYQAFFKDNLKYAIQLISSFLFLFYFKSLNDLESKKVIWILHVFFVIMLGFVVLFMSDPFGTIEFIKNFYGKTTVAEEDFMYDFRFAYLFSDPNSAAYFVLMIYGYLLHNFYSSKKMLLISIITLVITLLTQSNGALGAFLFMSIIFGLKKFKENLNFKYVIIASIFILFLIISIAYLIDNRQDYILVESVYNRTFNATERVDGGGGRFHHWQNLFVMYPLPFGRGHTLFVDGSLKPPHSDFFGLLYRYGFVSLTFYLIFFLKHFRANLFIYIPAITCFAINELLADQKLFSIFLILIVLNEKFKIKYNAQVITN</sequence>
<gene>
    <name evidence="7" type="ORF">SAMN05216297_111157</name>
</gene>
<dbReference type="EMBL" id="FOMH01000011">
    <property type="protein sequence ID" value="SFD73616.1"/>
    <property type="molecule type" value="Genomic_DNA"/>
</dbReference>
<feature type="transmembrane region" description="Helical" evidence="5">
    <location>
        <begin position="241"/>
        <end position="260"/>
    </location>
</feature>
<evidence type="ECO:0000256" key="5">
    <source>
        <dbReference type="SAM" id="Phobius"/>
    </source>
</evidence>
<evidence type="ECO:0000256" key="4">
    <source>
        <dbReference type="ARBA" id="ARBA00023136"/>
    </source>
</evidence>
<evidence type="ECO:0000259" key="6">
    <source>
        <dbReference type="Pfam" id="PF04932"/>
    </source>
</evidence>
<evidence type="ECO:0000256" key="3">
    <source>
        <dbReference type="ARBA" id="ARBA00022989"/>
    </source>
</evidence>
<accession>A0A1I1US64</accession>
<feature type="transmembrane region" description="Helical" evidence="5">
    <location>
        <begin position="167"/>
        <end position="188"/>
    </location>
</feature>
<feature type="transmembrane region" description="Helical" evidence="5">
    <location>
        <begin position="91"/>
        <end position="107"/>
    </location>
</feature>
<name>A0A1I1US64_9FLAO</name>
<protein>
    <recommendedName>
        <fullName evidence="6">O-antigen ligase-related domain-containing protein</fullName>
    </recommendedName>
</protein>
<feature type="domain" description="O-antigen ligase-related" evidence="6">
    <location>
        <begin position="201"/>
        <end position="338"/>
    </location>
</feature>
<feature type="transmembrane region" description="Helical" evidence="5">
    <location>
        <begin position="119"/>
        <end position="138"/>
    </location>
</feature>
<organism evidence="7 8">
    <name type="scientific">Flavobacterium phragmitis</name>
    <dbReference type="NCBI Taxonomy" id="739143"/>
    <lineage>
        <taxon>Bacteria</taxon>
        <taxon>Pseudomonadati</taxon>
        <taxon>Bacteroidota</taxon>
        <taxon>Flavobacteriia</taxon>
        <taxon>Flavobacteriales</taxon>
        <taxon>Flavobacteriaceae</taxon>
        <taxon>Flavobacterium</taxon>
    </lineage>
</organism>
<reference evidence="8" key="1">
    <citation type="submission" date="2016-10" db="EMBL/GenBank/DDBJ databases">
        <authorList>
            <person name="Varghese N."/>
            <person name="Submissions S."/>
        </authorList>
    </citation>
    <scope>NUCLEOTIDE SEQUENCE [LARGE SCALE GENOMIC DNA]</scope>
    <source>
        <strain evidence="8">CGMCC 1.10370</strain>
    </source>
</reference>
<feature type="transmembrane region" description="Helical" evidence="5">
    <location>
        <begin position="60"/>
        <end position="79"/>
    </location>
</feature>
<feature type="transmembrane region" description="Helical" evidence="5">
    <location>
        <begin position="352"/>
        <end position="381"/>
    </location>
</feature>
<feature type="transmembrane region" description="Helical" evidence="5">
    <location>
        <begin position="326"/>
        <end position="346"/>
    </location>
</feature>
<evidence type="ECO:0000256" key="1">
    <source>
        <dbReference type="ARBA" id="ARBA00004141"/>
    </source>
</evidence>
<dbReference type="InterPro" id="IPR007016">
    <property type="entry name" value="O-antigen_ligase-rel_domated"/>
</dbReference>
<evidence type="ECO:0000256" key="2">
    <source>
        <dbReference type="ARBA" id="ARBA00022692"/>
    </source>
</evidence>
<dbReference type="Pfam" id="PF04932">
    <property type="entry name" value="Wzy_C"/>
    <property type="match status" value="1"/>
</dbReference>
<evidence type="ECO:0000313" key="7">
    <source>
        <dbReference type="EMBL" id="SFD73616.1"/>
    </source>
</evidence>
<dbReference type="GO" id="GO:0016020">
    <property type="term" value="C:membrane"/>
    <property type="evidence" value="ECO:0007669"/>
    <property type="project" value="UniProtKB-SubCell"/>
</dbReference>
<keyword evidence="3 5" id="KW-1133">Transmembrane helix</keyword>
<dbReference type="AlphaFoldDB" id="A0A1I1US64"/>
<feature type="transmembrane region" description="Helical" evidence="5">
    <location>
        <begin position="200"/>
        <end position="229"/>
    </location>
</feature>
<keyword evidence="8" id="KW-1185">Reference proteome</keyword>
<keyword evidence="2 5" id="KW-0812">Transmembrane</keyword>
<feature type="transmembrane region" description="Helical" evidence="5">
    <location>
        <begin position="20"/>
        <end position="48"/>
    </location>
</feature>
<proteinExistence type="predicted"/>
<keyword evidence="4 5" id="KW-0472">Membrane</keyword>
<evidence type="ECO:0000313" key="8">
    <source>
        <dbReference type="Proteomes" id="UP000199672"/>
    </source>
</evidence>
<dbReference type="RefSeq" id="WP_091496604.1">
    <property type="nucleotide sequence ID" value="NZ_FOMH01000011.1"/>
</dbReference>
<dbReference type="Proteomes" id="UP000199672">
    <property type="component" value="Unassembled WGS sequence"/>
</dbReference>